<keyword evidence="1" id="KW-0732">Signal</keyword>
<dbReference type="Proteomes" id="UP000183994">
    <property type="component" value="Unassembled WGS sequence"/>
</dbReference>
<evidence type="ECO:0000313" key="3">
    <source>
        <dbReference type="Proteomes" id="UP000183994"/>
    </source>
</evidence>
<feature type="signal peptide" evidence="1">
    <location>
        <begin position="1"/>
        <end position="24"/>
    </location>
</feature>
<protein>
    <recommendedName>
        <fullName evidence="4">Glycine zipper</fullName>
    </recommendedName>
</protein>
<name>A0A1M6WQL3_9BACT</name>
<dbReference type="PROSITE" id="PS51257">
    <property type="entry name" value="PROKAR_LIPOPROTEIN"/>
    <property type="match status" value="1"/>
</dbReference>
<feature type="chain" id="PRO_5013246371" description="Glycine zipper" evidence="1">
    <location>
        <begin position="25"/>
        <end position="243"/>
    </location>
</feature>
<reference evidence="3" key="1">
    <citation type="submission" date="2016-11" db="EMBL/GenBank/DDBJ databases">
        <authorList>
            <person name="Varghese N."/>
            <person name="Submissions S."/>
        </authorList>
    </citation>
    <scope>NUCLEOTIDE SEQUENCE [LARGE SCALE GENOMIC DNA]</scope>
    <source>
        <strain evidence="3">DSM 16219</strain>
    </source>
</reference>
<evidence type="ECO:0008006" key="4">
    <source>
        <dbReference type="Google" id="ProtNLM"/>
    </source>
</evidence>
<organism evidence="2 3">
    <name type="scientific">Desulfatibacillum alkenivorans DSM 16219</name>
    <dbReference type="NCBI Taxonomy" id="1121393"/>
    <lineage>
        <taxon>Bacteria</taxon>
        <taxon>Pseudomonadati</taxon>
        <taxon>Thermodesulfobacteriota</taxon>
        <taxon>Desulfobacteria</taxon>
        <taxon>Desulfobacterales</taxon>
        <taxon>Desulfatibacillaceae</taxon>
        <taxon>Desulfatibacillum</taxon>
    </lineage>
</organism>
<accession>A0A1M6WQL3</accession>
<sequence>MKKLCIAIGIIACFLTAGCNTYKAQPLSFKTPASYENSMNVAGADIAAKAYFDPQEAKETFGFDIRESGLIPVLVVFDNQGGVPFWINGDQTFLEDQEGNIWPVLADKIAYGRVTKYADTNEIFKSAGKNALLGAAAGVIIGAAVGVVTGDSVGESIGKGAAIGGASGATLGGASKLDSNEASNRIIDDLESKTLENKAIPGQGLAYGYIFFPGEAESVKTLRLQINEYGEEGQSHNLKFALQ</sequence>
<dbReference type="RefSeq" id="WP_073478397.1">
    <property type="nucleotide sequence ID" value="NZ_FQZU01000039.1"/>
</dbReference>
<evidence type="ECO:0000256" key="1">
    <source>
        <dbReference type="SAM" id="SignalP"/>
    </source>
</evidence>
<dbReference type="AlphaFoldDB" id="A0A1M6WQL3"/>
<gene>
    <name evidence="2" type="ORF">SAMN02745216_04381</name>
</gene>
<proteinExistence type="predicted"/>
<dbReference type="OrthoDB" id="5465302at2"/>
<keyword evidence="3" id="KW-1185">Reference proteome</keyword>
<dbReference type="STRING" id="1121393.SAMN02745216_04381"/>
<evidence type="ECO:0000313" key="2">
    <source>
        <dbReference type="EMBL" id="SHK96033.1"/>
    </source>
</evidence>
<dbReference type="EMBL" id="FQZU01000039">
    <property type="protein sequence ID" value="SHK96033.1"/>
    <property type="molecule type" value="Genomic_DNA"/>
</dbReference>